<reference evidence="2" key="2">
    <citation type="submission" date="2021-08" db="EMBL/GenBank/DDBJ databases">
        <authorList>
            <person name="Gostincar C."/>
            <person name="Sun X."/>
            <person name="Song Z."/>
            <person name="Gunde-Cimerman N."/>
        </authorList>
    </citation>
    <scope>NUCLEOTIDE SEQUENCE</scope>
    <source>
        <strain evidence="2">EXF-9298</strain>
    </source>
</reference>
<comment type="caution">
    <text evidence="2">The sequence shown here is derived from an EMBL/GenBank/DDBJ whole genome shotgun (WGS) entry which is preliminary data.</text>
</comment>
<reference evidence="2" key="1">
    <citation type="journal article" date="2021" name="J Fungi (Basel)">
        <title>Virulence traits and population genomics of the black yeast Aureobasidium melanogenum.</title>
        <authorList>
            <person name="Cernosa A."/>
            <person name="Sun X."/>
            <person name="Gostincar C."/>
            <person name="Fang C."/>
            <person name="Gunde-Cimerman N."/>
            <person name="Song Z."/>
        </authorList>
    </citation>
    <scope>NUCLEOTIDE SEQUENCE</scope>
    <source>
        <strain evidence="2">EXF-9298</strain>
    </source>
</reference>
<feature type="region of interest" description="Disordered" evidence="1">
    <location>
        <begin position="41"/>
        <end position="98"/>
    </location>
</feature>
<keyword evidence="3" id="KW-1185">Reference proteome</keyword>
<sequence>MRFALSDSLEDVLRSHDDTQYPSDFATHASSAVHAVASFGNASNNTSAENMQSNPHAAERLKGSPVQLLPEHSNISGSYAQDSPARHSHEDTGDNDDIWMRFIQEEKIEVGQTENDRGSG</sequence>
<dbReference type="EMBL" id="JAHFXS010008424">
    <property type="protein sequence ID" value="KAG9920897.1"/>
    <property type="molecule type" value="Genomic_DNA"/>
</dbReference>
<feature type="compositionally biased region" description="Polar residues" evidence="1">
    <location>
        <begin position="41"/>
        <end position="55"/>
    </location>
</feature>
<accession>A0A9P8F100</accession>
<feature type="non-terminal residue" evidence="2">
    <location>
        <position position="120"/>
    </location>
</feature>
<proteinExistence type="predicted"/>
<name>A0A9P8F100_AURME</name>
<protein>
    <submittedName>
        <fullName evidence="2">Uncharacterized protein</fullName>
    </submittedName>
</protein>
<organism evidence="2 3">
    <name type="scientific">Aureobasidium melanogenum</name>
    <name type="common">Aureobasidium pullulans var. melanogenum</name>
    <dbReference type="NCBI Taxonomy" id="46634"/>
    <lineage>
        <taxon>Eukaryota</taxon>
        <taxon>Fungi</taxon>
        <taxon>Dikarya</taxon>
        <taxon>Ascomycota</taxon>
        <taxon>Pezizomycotina</taxon>
        <taxon>Dothideomycetes</taxon>
        <taxon>Dothideomycetidae</taxon>
        <taxon>Dothideales</taxon>
        <taxon>Saccotheciaceae</taxon>
        <taxon>Aureobasidium</taxon>
    </lineage>
</organism>
<dbReference type="AlphaFoldDB" id="A0A9P8F100"/>
<gene>
    <name evidence="2" type="ORF">KCU98_g22249</name>
</gene>
<dbReference type="Proteomes" id="UP000729357">
    <property type="component" value="Unassembled WGS sequence"/>
</dbReference>
<evidence type="ECO:0000256" key="1">
    <source>
        <dbReference type="SAM" id="MobiDB-lite"/>
    </source>
</evidence>
<evidence type="ECO:0000313" key="3">
    <source>
        <dbReference type="Proteomes" id="UP000729357"/>
    </source>
</evidence>
<evidence type="ECO:0000313" key="2">
    <source>
        <dbReference type="EMBL" id="KAG9920897.1"/>
    </source>
</evidence>